<dbReference type="EMBL" id="PITI01001231">
    <property type="protein sequence ID" value="TBU01922.1"/>
    <property type="molecule type" value="Genomic_DNA"/>
</dbReference>
<dbReference type="InterPro" id="IPR014710">
    <property type="entry name" value="RmlC-like_jellyroll"/>
</dbReference>
<dbReference type="GO" id="GO:0005783">
    <property type="term" value="C:endoplasmic reticulum"/>
    <property type="evidence" value="ECO:0007669"/>
    <property type="project" value="TreeGrafter"/>
</dbReference>
<keyword evidence="9" id="KW-1185">Reference proteome</keyword>
<dbReference type="InterPro" id="IPR016035">
    <property type="entry name" value="Acyl_Trfase/lysoPLipase"/>
</dbReference>
<feature type="short sequence motif" description="GXGXXG" evidence="5">
    <location>
        <begin position="1027"/>
        <end position="1032"/>
    </location>
</feature>
<dbReference type="GO" id="GO:0004622">
    <property type="term" value="F:phosphatidylcholine lysophospholipase activity"/>
    <property type="evidence" value="ECO:0007669"/>
    <property type="project" value="InterPro"/>
</dbReference>
<keyword evidence="3 5" id="KW-0442">Lipid degradation</keyword>
<organism evidence="8 9">
    <name type="scientific">Hamiltosporidium magnivora</name>
    <dbReference type="NCBI Taxonomy" id="148818"/>
    <lineage>
        <taxon>Eukaryota</taxon>
        <taxon>Fungi</taxon>
        <taxon>Fungi incertae sedis</taxon>
        <taxon>Microsporidia</taxon>
        <taxon>Dubosqiidae</taxon>
        <taxon>Hamiltosporidium</taxon>
    </lineage>
</organism>
<feature type="short sequence motif" description="DGA/G" evidence="5">
    <location>
        <begin position="1174"/>
        <end position="1176"/>
    </location>
</feature>
<dbReference type="Gene3D" id="2.60.120.10">
    <property type="entry name" value="Jelly Rolls"/>
    <property type="match status" value="1"/>
</dbReference>
<evidence type="ECO:0000259" key="7">
    <source>
        <dbReference type="PROSITE" id="PS51635"/>
    </source>
</evidence>
<comment type="similarity">
    <text evidence="1">Belongs to the NTE family.</text>
</comment>
<keyword evidence="2 5" id="KW-0378">Hydrolase</keyword>
<evidence type="ECO:0000256" key="2">
    <source>
        <dbReference type="ARBA" id="ARBA00022801"/>
    </source>
</evidence>
<dbReference type="Gene3D" id="3.40.1090.10">
    <property type="entry name" value="Cytosolic phospholipase A2 catalytic domain"/>
    <property type="match status" value="1"/>
</dbReference>
<keyword evidence="4 5" id="KW-0443">Lipid metabolism</keyword>
<dbReference type="STRING" id="148818.A0A4V2JUY3"/>
<feature type="compositionally biased region" description="Basic and acidic residues" evidence="6">
    <location>
        <begin position="854"/>
        <end position="871"/>
    </location>
</feature>
<proteinExistence type="inferred from homology"/>
<evidence type="ECO:0000256" key="5">
    <source>
        <dbReference type="PROSITE-ProRule" id="PRU01161"/>
    </source>
</evidence>
<protein>
    <submittedName>
        <fullName evidence="8">Putative phospholipase</fullName>
    </submittedName>
</protein>
<evidence type="ECO:0000313" key="8">
    <source>
        <dbReference type="EMBL" id="TBU01922.1"/>
    </source>
</evidence>
<dbReference type="Proteomes" id="UP000291404">
    <property type="component" value="Unassembled WGS sequence"/>
</dbReference>
<dbReference type="VEuPathDB" id="MicrosporidiaDB:CWI36_1231p0010"/>
<feature type="short sequence motif" description="GXSXG" evidence="5">
    <location>
        <begin position="1054"/>
        <end position="1058"/>
    </location>
</feature>
<dbReference type="PROSITE" id="PS01237">
    <property type="entry name" value="UPF0028"/>
    <property type="match status" value="1"/>
</dbReference>
<dbReference type="GO" id="GO:0046470">
    <property type="term" value="P:phosphatidylcholine metabolic process"/>
    <property type="evidence" value="ECO:0007669"/>
    <property type="project" value="InterPro"/>
</dbReference>
<dbReference type="InterPro" id="IPR001423">
    <property type="entry name" value="LysoPLipase_patatin_CS"/>
</dbReference>
<dbReference type="InterPro" id="IPR002641">
    <property type="entry name" value="PNPLA_dom"/>
</dbReference>
<evidence type="ECO:0000256" key="4">
    <source>
        <dbReference type="ARBA" id="ARBA00023098"/>
    </source>
</evidence>
<accession>A0A4V2JUY3</accession>
<feature type="active site" description="Proton acceptor" evidence="5">
    <location>
        <position position="1174"/>
    </location>
</feature>
<dbReference type="VEuPathDB" id="MicrosporidiaDB:CWI39_1325p0010"/>
<dbReference type="GO" id="GO:0016042">
    <property type="term" value="P:lipid catabolic process"/>
    <property type="evidence" value="ECO:0007669"/>
    <property type="project" value="UniProtKB-UniRule"/>
</dbReference>
<dbReference type="PROSITE" id="PS51635">
    <property type="entry name" value="PNPLA"/>
    <property type="match status" value="1"/>
</dbReference>
<dbReference type="InterPro" id="IPR050301">
    <property type="entry name" value="NTE"/>
</dbReference>
<dbReference type="InterPro" id="IPR018490">
    <property type="entry name" value="cNMP-bd_dom_sf"/>
</dbReference>
<feature type="domain" description="PNPLA" evidence="7">
    <location>
        <begin position="1023"/>
        <end position="1187"/>
    </location>
</feature>
<feature type="region of interest" description="Disordered" evidence="6">
    <location>
        <begin position="650"/>
        <end position="696"/>
    </location>
</feature>
<reference evidence="8 9" key="1">
    <citation type="submission" date="2017-12" db="EMBL/GenBank/DDBJ databases">
        <authorList>
            <person name="Pombert J.-F."/>
            <person name="Haag K.L."/>
            <person name="Ebert D."/>
        </authorList>
    </citation>
    <scope>NUCLEOTIDE SEQUENCE [LARGE SCALE GENOMIC DNA]</scope>
    <source>
        <strain evidence="8">BE-OM-2</strain>
    </source>
</reference>
<comment type="caution">
    <text evidence="8">The sequence shown here is derived from an EMBL/GenBank/DDBJ whole genome shotgun (WGS) entry which is preliminary data.</text>
</comment>
<feature type="non-terminal residue" evidence="8">
    <location>
        <position position="1"/>
    </location>
</feature>
<dbReference type="SUPFAM" id="SSF52151">
    <property type="entry name" value="FabD/lysophospholipase-like"/>
    <property type="match status" value="1"/>
</dbReference>
<dbReference type="Pfam" id="PF01734">
    <property type="entry name" value="Patatin"/>
    <property type="match status" value="1"/>
</dbReference>
<feature type="region of interest" description="Disordered" evidence="6">
    <location>
        <begin position="297"/>
        <end position="324"/>
    </location>
</feature>
<evidence type="ECO:0000256" key="6">
    <source>
        <dbReference type="SAM" id="MobiDB-lite"/>
    </source>
</evidence>
<sequence length="1320" mass="148219">EAKTEEDGAKNFKPKYKAPFILQGGTTLEEPTNNINKESDLEKETKVIQTPHQHTNTLLTKIPIYFFHPSPHIFFKTHILQPQSIFSLPCILLDGKIQIKTHLPPYITTTTHTSTPILINGPLHLLTNTSLSFTCLVSTSVISFNQNIYPSLYLTPILIYHLRSVISMLISYFHLMVYLAALDVKIETCLTNFILKNKNIKEINLPAGYIYKRYGVPLDTVFYVVKGSLVMECDRGIEGFGVGQGLGVGDRGMSEGDNNSSKLEGDNDNDMLEGVNNKDMLEGVNNKDILEGVSEKYGSQQGVNKSTNEQHPFNHTPNNNSSVLSDTENTKFVLQKNTFFSVLNIFTPCYTNTTIRTLTPVTLKVLNISHITLEPINNTPLFTSHINNTLITNSTDNNTPLTTPHLNNTPLFTTTLNITPLFASLIKDPILTLADRHCDWIRYMPGDIIVEKGCKSLYAYFIAYGLVKDNTNNSFYSKMTLGSKEVISNSKYICTYTAVKITDIIRIPRVFIDTVFCTCPGVSMMCVSDVFKGDVKLPGKTVIVVPGGKGRGVSDRRVDGYMGVKYKNRDYKGVNKRVDDFKGVKYRYSNIKGVNNVNRKEEGVINSSNEQHPIIDSSNEQHLVNTSTYEQHPVNTSTYEQHPVNTISNKQHPIINSSNEQHPVNTISNEQHPVNTSTDKQNPLNNPSNEQHPVNNTPLLKYNSGCNSADYILQNTVNHNTCLDTLLFSCRLRTVIGKRCYFITSTTITRILNRNTFNTLSSLIMTQYLEHIEQSYSVIVIYIENRYSRMFKMLSKMCNVILVVGEGDILLEEGCCCSVERVRLYEERVGVNDRCDKDSNIKGDSNDTNIKGNNKGDRDTSILKGKSKDSNIKGNKSTGDIKDIMGVNISTSNIKGVNISIDKQEGVSDKDMPGGVNGKDMLEGVSNCTNQQQGLNNVTGTYHPLNNTPNTYHPLNHLDNNPTDKSIGKYLMYDKNPNPTITKYLIPTYTRIHHVVSPSRNDRLCLKDYERLARYLLNKRIGLVLGGGGARGYAHLGVIRALEENNIPIDVVGGTSMGAFIGGLYSKDISSISCYKWCKKMSEFMSSKWRFFTDLTLPLCSMLSGYNFNRIIKYFFKNLNIEDLWLEYFCISTCINRYEEVVHDKGILWKYIRSSMTLSVYLPPMNDKEGMLMDGGYTNIVPGDVMIKKGVSRVICVDVGSVSDNKYEKYGEYCSGWWVIWKRLWGKRVIMMGDIQYRLAYVNSEGKLRDLEKSGVLIIKPDIPFSGMDFNKFDEIVECGYRSGGEMGFIRSTLVGVGLGLGKGEGVSNSIEDYKGVTTV</sequence>
<name>A0A4V2JUY3_9MICR</name>
<evidence type="ECO:0000313" key="9">
    <source>
        <dbReference type="Proteomes" id="UP000291404"/>
    </source>
</evidence>
<gene>
    <name evidence="8" type="ORF">CWI36_1231p0010</name>
</gene>
<feature type="active site" description="Nucleophile" evidence="5">
    <location>
        <position position="1056"/>
    </location>
</feature>
<evidence type="ECO:0000256" key="1">
    <source>
        <dbReference type="ARBA" id="ARBA00006636"/>
    </source>
</evidence>
<feature type="region of interest" description="Disordered" evidence="6">
    <location>
        <begin position="838"/>
        <end position="877"/>
    </location>
</feature>
<dbReference type="PANTHER" id="PTHR14226:SF29">
    <property type="entry name" value="NEUROPATHY TARGET ESTERASE SWS"/>
    <property type="match status" value="1"/>
</dbReference>
<dbReference type="PANTHER" id="PTHR14226">
    <property type="entry name" value="NEUROPATHY TARGET ESTERASE/SWISS CHEESE D.MELANOGASTER"/>
    <property type="match status" value="1"/>
</dbReference>
<dbReference type="SUPFAM" id="SSF51206">
    <property type="entry name" value="cAMP-binding domain-like"/>
    <property type="match status" value="1"/>
</dbReference>
<evidence type="ECO:0000256" key="3">
    <source>
        <dbReference type="ARBA" id="ARBA00022963"/>
    </source>
</evidence>